<name>A0A069CV75_WEIOS</name>
<evidence type="ECO:0000313" key="2">
    <source>
        <dbReference type="Proteomes" id="UP000030643"/>
    </source>
</evidence>
<sequence>MDWIDFTGGIAMAKEKQNHTFMRIILVAGGLLLSSSKVRQKIIDEFDHVRKRMPGSKSN</sequence>
<accession>A0A069CV75</accession>
<keyword evidence="2" id="KW-1185">Reference proteome</keyword>
<gene>
    <name evidence="1" type="ORF">WOSG25_071150</name>
</gene>
<dbReference type="AlphaFoldDB" id="A0A069CV75"/>
<evidence type="ECO:0000313" key="1">
    <source>
        <dbReference type="EMBL" id="GAK31138.1"/>
    </source>
</evidence>
<protein>
    <submittedName>
        <fullName evidence="1">Uncharacterized protein</fullName>
    </submittedName>
</protein>
<organism evidence="1 2">
    <name type="scientific">Weissella oryzae (strain DSM 25784 / JCM 18191 / LMG 30913 / SG25)</name>
    <dbReference type="NCBI Taxonomy" id="1329250"/>
    <lineage>
        <taxon>Bacteria</taxon>
        <taxon>Bacillati</taxon>
        <taxon>Bacillota</taxon>
        <taxon>Bacilli</taxon>
        <taxon>Lactobacillales</taxon>
        <taxon>Lactobacillaceae</taxon>
        <taxon>Weissella</taxon>
    </lineage>
</organism>
<reference evidence="2" key="1">
    <citation type="journal article" date="2014" name="Genome Announc.">
        <title>Draft genome sequence of Weissella oryzae SG25T, isolated from fermented rice grains.</title>
        <authorList>
            <person name="Tanizawa Y."/>
            <person name="Fujisawa T."/>
            <person name="Mochizuki T."/>
            <person name="Kaminuma E."/>
            <person name="Suzuki Y."/>
            <person name="Nakamura Y."/>
            <person name="Tohno M."/>
        </authorList>
    </citation>
    <scope>NUCLEOTIDE SEQUENCE [LARGE SCALE GENOMIC DNA]</scope>
    <source>
        <strain evidence="2">DSM 25784 / JCM 18191 / LMG 30913 / SG25</strain>
    </source>
</reference>
<dbReference type="EMBL" id="DF820490">
    <property type="protein sequence ID" value="GAK31138.1"/>
    <property type="molecule type" value="Genomic_DNA"/>
</dbReference>
<proteinExistence type="predicted"/>
<dbReference type="Proteomes" id="UP000030643">
    <property type="component" value="Unassembled WGS sequence"/>
</dbReference>
<dbReference type="STRING" id="1329250.WOSG25_071150"/>